<feature type="chain" id="PRO_5045810066" description="Extracellular solute-binding protein" evidence="2">
    <location>
        <begin position="22"/>
        <end position="499"/>
    </location>
</feature>
<sequence length="499" mass="51584">MPIARRSAIVAGAAAVAVVLAGCGQGGPVSKAGPGAVPQTIVIGLGDSPGRPVSDDAERLADLIAEYSEGALVPEIRWNAHTARVAAASGEVYPVVGDMVVDGAVDLALTPDFVWIERGAMGLAAVKTPFLITEQATMDAVATGDLGDGMLGELDALGVVGLALLPESLRHPIGFADPFLEVADFDGATVRSLDPTGRDLVEAFGGTPSKLANEEFALAVAEGRAQGADSSYAQIGSVPRGGTFTGDVTWYAKFNTAVANADWFDGLAPALQEAVRRAADDTVRSVVESNPTEAESAATFCAAAGSIAHAGREAVAAFEAAARPVRERLEADPVTREAIAAIEALQRGVEPAGPVAPCELATDDQADAAAGVDAETAAFPEGTYRAVLDADDFLAAGVDESTAYEHAGVWSLTFEDGTWVDPGCPGSTYRVRDGRVTVRLGPVGESCGTAAGAMLFSAEWTFDGETLRFTDIIGSEADGPAWQAFHEVLWGSRPWRRVE</sequence>
<evidence type="ECO:0000313" key="4">
    <source>
        <dbReference type="Proteomes" id="UP001595960"/>
    </source>
</evidence>
<accession>A0ABV9R5L6</accession>
<dbReference type="PROSITE" id="PS51257">
    <property type="entry name" value="PROKAR_LIPOPROTEIN"/>
    <property type="match status" value="1"/>
</dbReference>
<proteinExistence type="predicted"/>
<dbReference type="Proteomes" id="UP001595960">
    <property type="component" value="Unassembled WGS sequence"/>
</dbReference>
<dbReference type="RefSeq" id="WP_204395660.1">
    <property type="nucleotide sequence ID" value="NZ_JAFBBW010000001.1"/>
</dbReference>
<evidence type="ECO:0000256" key="1">
    <source>
        <dbReference type="ARBA" id="ARBA00022729"/>
    </source>
</evidence>
<keyword evidence="1 2" id="KW-0732">Signal</keyword>
<dbReference type="Gene3D" id="3.40.190.170">
    <property type="entry name" value="Bacterial extracellular solute-binding protein, family 7"/>
    <property type="match status" value="1"/>
</dbReference>
<dbReference type="Pfam" id="PF03480">
    <property type="entry name" value="DctP"/>
    <property type="match status" value="1"/>
</dbReference>
<dbReference type="PANTHER" id="PTHR33376">
    <property type="match status" value="1"/>
</dbReference>
<keyword evidence="4" id="KW-1185">Reference proteome</keyword>
<gene>
    <name evidence="3" type="ORF">ACFPER_02365</name>
</gene>
<feature type="signal peptide" evidence="2">
    <location>
        <begin position="1"/>
        <end position="21"/>
    </location>
</feature>
<evidence type="ECO:0008006" key="5">
    <source>
        <dbReference type="Google" id="ProtNLM"/>
    </source>
</evidence>
<dbReference type="InterPro" id="IPR006311">
    <property type="entry name" value="TAT_signal"/>
</dbReference>
<evidence type="ECO:0000256" key="2">
    <source>
        <dbReference type="SAM" id="SignalP"/>
    </source>
</evidence>
<dbReference type="InterPro" id="IPR018389">
    <property type="entry name" value="DctP_fam"/>
</dbReference>
<reference evidence="4" key="1">
    <citation type="journal article" date="2019" name="Int. J. Syst. Evol. Microbiol.">
        <title>The Global Catalogue of Microorganisms (GCM) 10K type strain sequencing project: providing services to taxonomists for standard genome sequencing and annotation.</title>
        <authorList>
            <consortium name="The Broad Institute Genomics Platform"/>
            <consortium name="The Broad Institute Genome Sequencing Center for Infectious Disease"/>
            <person name="Wu L."/>
            <person name="Ma J."/>
        </authorList>
    </citation>
    <scope>NUCLEOTIDE SEQUENCE [LARGE SCALE GENOMIC DNA]</scope>
    <source>
        <strain evidence="4">CGMCC 1.12192</strain>
    </source>
</reference>
<dbReference type="PANTHER" id="PTHR33376:SF5">
    <property type="entry name" value="EXTRACYTOPLASMIC SOLUTE RECEPTOR PROTEIN"/>
    <property type="match status" value="1"/>
</dbReference>
<protein>
    <recommendedName>
        <fullName evidence="5">Extracellular solute-binding protein</fullName>
    </recommendedName>
</protein>
<dbReference type="EMBL" id="JBHSJC010000001">
    <property type="protein sequence ID" value="MFC4827615.1"/>
    <property type="molecule type" value="Genomic_DNA"/>
</dbReference>
<organism evidence="3 4">
    <name type="scientific">Agromyces aurantiacus</name>
    <dbReference type="NCBI Taxonomy" id="165814"/>
    <lineage>
        <taxon>Bacteria</taxon>
        <taxon>Bacillati</taxon>
        <taxon>Actinomycetota</taxon>
        <taxon>Actinomycetes</taxon>
        <taxon>Micrococcales</taxon>
        <taxon>Microbacteriaceae</taxon>
        <taxon>Agromyces</taxon>
    </lineage>
</organism>
<dbReference type="InterPro" id="IPR038404">
    <property type="entry name" value="TRAP_DctP_sf"/>
</dbReference>
<evidence type="ECO:0000313" key="3">
    <source>
        <dbReference type="EMBL" id="MFC4827615.1"/>
    </source>
</evidence>
<comment type="caution">
    <text evidence="3">The sequence shown here is derived from an EMBL/GenBank/DDBJ whole genome shotgun (WGS) entry which is preliminary data.</text>
</comment>
<dbReference type="PROSITE" id="PS51318">
    <property type="entry name" value="TAT"/>
    <property type="match status" value="1"/>
</dbReference>
<name>A0ABV9R5L6_9MICO</name>